<dbReference type="Pfam" id="PF10052">
    <property type="entry name" value="DUF2288"/>
    <property type="match status" value="1"/>
</dbReference>
<proteinExistence type="predicted"/>
<organism evidence="1 2">
    <name type="scientific">Phormidesmis priestleyi ULC007</name>
    <dbReference type="NCBI Taxonomy" id="1920490"/>
    <lineage>
        <taxon>Bacteria</taxon>
        <taxon>Bacillati</taxon>
        <taxon>Cyanobacteriota</taxon>
        <taxon>Cyanophyceae</taxon>
        <taxon>Leptolyngbyales</taxon>
        <taxon>Leptolyngbyaceae</taxon>
        <taxon>Phormidesmis</taxon>
    </lineage>
</organism>
<dbReference type="RefSeq" id="WP_073069503.1">
    <property type="nucleotide sequence ID" value="NZ_MPPI01000002.1"/>
</dbReference>
<dbReference type="EMBL" id="PVWG01000002">
    <property type="protein sequence ID" value="PSB21654.1"/>
    <property type="molecule type" value="Genomic_DNA"/>
</dbReference>
<name>A0A2T1DMK7_9CYAN</name>
<protein>
    <submittedName>
        <fullName evidence="1">DUF2288 domain-containing protein</fullName>
    </submittedName>
</protein>
<dbReference type="InterPro" id="IPR018741">
    <property type="entry name" value="DUF2288"/>
</dbReference>
<keyword evidence="2" id="KW-1185">Reference proteome</keyword>
<dbReference type="Proteomes" id="UP000238634">
    <property type="component" value="Unassembled WGS sequence"/>
</dbReference>
<evidence type="ECO:0000313" key="1">
    <source>
        <dbReference type="EMBL" id="PSB21654.1"/>
    </source>
</evidence>
<reference evidence="1 2" key="2">
    <citation type="submission" date="2018-03" db="EMBL/GenBank/DDBJ databases">
        <title>The ancient ancestry and fast evolution of plastids.</title>
        <authorList>
            <person name="Moore K.R."/>
            <person name="Magnabosco C."/>
            <person name="Momper L."/>
            <person name="Gold D.A."/>
            <person name="Bosak T."/>
            <person name="Fournier G.P."/>
        </authorList>
    </citation>
    <scope>NUCLEOTIDE SEQUENCE [LARGE SCALE GENOMIC DNA]</scope>
    <source>
        <strain evidence="1 2">ULC007</strain>
    </source>
</reference>
<evidence type="ECO:0000313" key="2">
    <source>
        <dbReference type="Proteomes" id="UP000238634"/>
    </source>
</evidence>
<accession>A0A2T1DMK7</accession>
<gene>
    <name evidence="1" type="ORF">C7B65_03480</name>
</gene>
<comment type="caution">
    <text evidence="1">The sequence shown here is derived from an EMBL/GenBank/DDBJ whole genome shotgun (WGS) entry which is preliminary data.</text>
</comment>
<dbReference type="OrthoDB" id="428307at2"/>
<sequence>MSDLRSELTESLDEAEWNWLIPHVDRDAVIVVAPQLNLVDVGMAIVNDHSASVQHWIAEGLIYKPSEQQKTDWNAHQDKRFHALIVQPYVLVQDSIAA</sequence>
<dbReference type="AlphaFoldDB" id="A0A2T1DMK7"/>
<dbReference type="STRING" id="1920490.GCA_001895925_01684"/>
<reference evidence="1 2" key="1">
    <citation type="submission" date="2018-02" db="EMBL/GenBank/DDBJ databases">
        <authorList>
            <person name="Cohen D.B."/>
            <person name="Kent A.D."/>
        </authorList>
    </citation>
    <scope>NUCLEOTIDE SEQUENCE [LARGE SCALE GENOMIC DNA]</scope>
    <source>
        <strain evidence="1 2">ULC007</strain>
    </source>
</reference>